<evidence type="ECO:0000256" key="1">
    <source>
        <dbReference type="ARBA" id="ARBA00022475"/>
    </source>
</evidence>
<dbReference type="Pfam" id="PF05481">
    <property type="entry name" value="Myco_19_kDa"/>
    <property type="match status" value="1"/>
</dbReference>
<evidence type="ECO:0000313" key="8">
    <source>
        <dbReference type="Proteomes" id="UP000466785"/>
    </source>
</evidence>
<dbReference type="RefSeq" id="WP_152519086.1">
    <property type="nucleotide sequence ID" value="NZ_AP022570.1"/>
</dbReference>
<dbReference type="EMBL" id="AP022570">
    <property type="protein sequence ID" value="BBX49157.1"/>
    <property type="molecule type" value="Genomic_DNA"/>
</dbReference>
<accession>A0A6N4V5S7</accession>
<gene>
    <name evidence="7" type="ORF">MPOR_01830</name>
</gene>
<dbReference type="Proteomes" id="UP000466785">
    <property type="component" value="Chromosome"/>
</dbReference>
<name>A0A6N4V5S7_9MYCO</name>
<evidence type="ECO:0000256" key="5">
    <source>
        <dbReference type="ARBA" id="ARBA00023288"/>
    </source>
</evidence>
<feature type="signal peptide" evidence="6">
    <location>
        <begin position="1"/>
        <end position="19"/>
    </location>
</feature>
<keyword evidence="2 6" id="KW-0732">Signal</keyword>
<dbReference type="PROSITE" id="PS51257">
    <property type="entry name" value="PROKAR_LIPOPROTEIN"/>
    <property type="match status" value="1"/>
</dbReference>
<evidence type="ECO:0008006" key="9">
    <source>
        <dbReference type="Google" id="ProtNLM"/>
    </source>
</evidence>
<dbReference type="AlphaFoldDB" id="A0A6N4V5S7"/>
<sequence>MTTRWTLAAGALATALAVAGCSSSPQPAYQPPQGALIPGTAQATVNGRDAGITHSVDCMTIGPMTMISTGGDESGVYTMVSNAEGLDVKLLRLTDLGGFTGSYNQGLDGEATVSMTDRTYDINGTAVGFDLDNPSFRSTGDFRIKIAC</sequence>
<evidence type="ECO:0000256" key="6">
    <source>
        <dbReference type="SAM" id="SignalP"/>
    </source>
</evidence>
<organism evidence="7 8">
    <name type="scientific">Mycolicibacterium poriferae</name>
    <dbReference type="NCBI Taxonomy" id="39694"/>
    <lineage>
        <taxon>Bacteria</taxon>
        <taxon>Bacillati</taxon>
        <taxon>Actinomycetota</taxon>
        <taxon>Actinomycetes</taxon>
        <taxon>Mycobacteriales</taxon>
        <taxon>Mycobacteriaceae</taxon>
        <taxon>Mycolicibacterium</taxon>
    </lineage>
</organism>
<feature type="chain" id="PRO_5039642853" description="Lipoprotein LpqH" evidence="6">
    <location>
        <begin position="20"/>
        <end position="148"/>
    </location>
</feature>
<proteinExistence type="predicted"/>
<keyword evidence="5" id="KW-0449">Lipoprotein</keyword>
<evidence type="ECO:0000313" key="7">
    <source>
        <dbReference type="EMBL" id="BBX49157.1"/>
    </source>
</evidence>
<keyword evidence="3" id="KW-0472">Membrane</keyword>
<dbReference type="GO" id="GO:0016020">
    <property type="term" value="C:membrane"/>
    <property type="evidence" value="ECO:0007669"/>
    <property type="project" value="InterPro"/>
</dbReference>
<keyword evidence="8" id="KW-1185">Reference proteome</keyword>
<evidence type="ECO:0000256" key="2">
    <source>
        <dbReference type="ARBA" id="ARBA00022729"/>
    </source>
</evidence>
<reference evidence="7 8" key="1">
    <citation type="journal article" date="2019" name="Emerg. Microbes Infect.">
        <title>Comprehensive subspecies identification of 175 nontuberculous mycobacteria species based on 7547 genomic profiles.</title>
        <authorList>
            <person name="Matsumoto Y."/>
            <person name="Kinjo T."/>
            <person name="Motooka D."/>
            <person name="Nabeya D."/>
            <person name="Jung N."/>
            <person name="Uechi K."/>
            <person name="Horii T."/>
            <person name="Iida T."/>
            <person name="Fujita J."/>
            <person name="Nakamura S."/>
        </authorList>
    </citation>
    <scope>NUCLEOTIDE SEQUENCE [LARGE SCALE GENOMIC DNA]</scope>
    <source>
        <strain evidence="7 8">JCM 12603</strain>
    </source>
</reference>
<dbReference type="InterPro" id="IPR008691">
    <property type="entry name" value="LpqH"/>
</dbReference>
<evidence type="ECO:0000256" key="3">
    <source>
        <dbReference type="ARBA" id="ARBA00023136"/>
    </source>
</evidence>
<evidence type="ECO:0000256" key="4">
    <source>
        <dbReference type="ARBA" id="ARBA00023139"/>
    </source>
</evidence>
<keyword evidence="4" id="KW-0564">Palmitate</keyword>
<dbReference type="KEGG" id="mpof:MPOR_01830"/>
<keyword evidence="1" id="KW-1003">Cell membrane</keyword>
<protein>
    <recommendedName>
        <fullName evidence="9">Lipoprotein LpqH</fullName>
    </recommendedName>
</protein>